<proteinExistence type="predicted"/>
<evidence type="ECO:0000313" key="1">
    <source>
        <dbReference type="EMBL" id="KAJ4127830.1"/>
    </source>
</evidence>
<dbReference type="Proteomes" id="UP001152024">
    <property type="component" value="Unassembled WGS sequence"/>
</dbReference>
<gene>
    <name evidence="1" type="ORF">NW768_008108</name>
</gene>
<evidence type="ECO:0000313" key="2">
    <source>
        <dbReference type="Proteomes" id="UP001152024"/>
    </source>
</evidence>
<dbReference type="EMBL" id="JAOQBH010000012">
    <property type="protein sequence ID" value="KAJ4127830.1"/>
    <property type="molecule type" value="Genomic_DNA"/>
</dbReference>
<evidence type="ECO:0008006" key="3">
    <source>
        <dbReference type="Google" id="ProtNLM"/>
    </source>
</evidence>
<dbReference type="Gene3D" id="3.30.559.10">
    <property type="entry name" value="Chloramphenicol acetyltransferase-like domain"/>
    <property type="match status" value="2"/>
</dbReference>
<keyword evidence="2" id="KW-1185">Reference proteome</keyword>
<organism evidence="1 2">
    <name type="scientific">Fusarium equiseti</name>
    <name type="common">Fusarium scirpi</name>
    <dbReference type="NCBI Taxonomy" id="61235"/>
    <lineage>
        <taxon>Eukaryota</taxon>
        <taxon>Fungi</taxon>
        <taxon>Dikarya</taxon>
        <taxon>Ascomycota</taxon>
        <taxon>Pezizomycotina</taxon>
        <taxon>Sordariomycetes</taxon>
        <taxon>Hypocreomycetidae</taxon>
        <taxon>Hypocreales</taxon>
        <taxon>Nectriaceae</taxon>
        <taxon>Fusarium</taxon>
        <taxon>Fusarium incarnatum-equiseti species complex</taxon>
    </lineage>
</organism>
<sequence>MVLQSIRRFVLGQTSQSSNYPTNPTDTILPVYYFDDTPLLRNYVQCSTLRFNDVLDAEMLKESLSRVIALPGWRKLGGRVRMNVSTLVKALIMFSDIRQDKGKLEIHIPQAFNSERPAIGFHYDTVDVGIDEHPVASKLPKPTPEQPSIQDQHPEFTTLGVPAGTPRCLDDYLKSDHPQLTLHVVSFTDATLVSICWPHIAVDGISLGHIGYAWSLSLAGRMSEIPPMLSAGDDPMATAGNDPVFTQSHPLEKQQVTGWRMYIFVLYYVFDLIWWRTIESKAVFLPGGYAKQLRRTALDFLGEDHPDLFVSESDTIVAWLAIMVTSALFPKGSNRPLTIGNAYDLRGRAPSLFPDQGAYIQNAVFPCWTIIPATTIHNRDDSTIGSIASAVRGSIQEQTTETSIHAQARLTRDALELSGVPPLFGDANQFTVHFASVRADLAEALDFSPAIIKHGSHDKDIWVSSSGHPVYYHIQCISPNNMLARNYSLISRTSSGDYWIHGNYPTEVWKTMESMLLTLKTAIGPTSRDAESSL</sequence>
<accession>A0ABQ8R647</accession>
<dbReference type="InterPro" id="IPR023213">
    <property type="entry name" value="CAT-like_dom_sf"/>
</dbReference>
<protein>
    <recommendedName>
        <fullName evidence="3">Lysr family regulatory protein</fullName>
    </recommendedName>
</protein>
<name>A0ABQ8R647_FUSEQ</name>
<reference evidence="1" key="1">
    <citation type="submission" date="2022-09" db="EMBL/GenBank/DDBJ databases">
        <title>Fusarium specimens isolated from Avocado Roots.</title>
        <authorList>
            <person name="Stajich J."/>
            <person name="Roper C."/>
            <person name="Heimlech-Rivalta G."/>
        </authorList>
    </citation>
    <scope>NUCLEOTIDE SEQUENCE</scope>
    <source>
        <strain evidence="1">CF00095</strain>
    </source>
</reference>
<comment type="caution">
    <text evidence="1">The sequence shown here is derived from an EMBL/GenBank/DDBJ whole genome shotgun (WGS) entry which is preliminary data.</text>
</comment>